<dbReference type="InterPro" id="IPR050882">
    <property type="entry name" value="Prepilin_peptidase/N-MTase"/>
</dbReference>
<dbReference type="Pfam" id="PF01478">
    <property type="entry name" value="Peptidase_A24"/>
    <property type="match status" value="1"/>
</dbReference>
<evidence type="ECO:0000256" key="3">
    <source>
        <dbReference type="SAM" id="Phobius"/>
    </source>
</evidence>
<feature type="domain" description="Prepilin type IV endopeptidase peptidase" evidence="4">
    <location>
        <begin position="65"/>
        <end position="174"/>
    </location>
</feature>
<feature type="transmembrane region" description="Helical" evidence="3">
    <location>
        <begin position="112"/>
        <end position="131"/>
    </location>
</feature>
<keyword evidence="6" id="KW-1185">Reference proteome</keyword>
<dbReference type="Gene3D" id="1.20.120.1220">
    <property type="match status" value="1"/>
</dbReference>
<feature type="transmembrane region" description="Helical" evidence="3">
    <location>
        <begin position="151"/>
        <end position="176"/>
    </location>
</feature>
<sequence length="207" mass="20526">MSILTGLLLGAAAGAAGARLLRALGRGVRPPPLCCASAVAVLWAVVAARLAGGAFGWWWAPVPLLLGWVGVLLAVCDLRAARLPDALTLPAHPVAACLVGLAAAHRPAALPGVLVGALLGAALFGGGYLVVRLLAPAALGPGDVKLAAPLGAVVGAVSVPAVLAVMGVAAVLTALWSARRGGAGVPHGPAMLLPAWCATVFPPWWWT</sequence>
<feature type="transmembrane region" description="Helical" evidence="3">
    <location>
        <begin position="28"/>
        <end position="48"/>
    </location>
</feature>
<keyword evidence="3" id="KW-0812">Transmembrane</keyword>
<dbReference type="InterPro" id="IPR000045">
    <property type="entry name" value="Prepilin_IV_endopep_pep"/>
</dbReference>
<keyword evidence="3" id="KW-1133">Transmembrane helix</keyword>
<dbReference type="EMBL" id="JBGEHV010000041">
    <property type="protein sequence ID" value="MEY8041702.1"/>
    <property type="molecule type" value="Genomic_DNA"/>
</dbReference>
<comment type="similarity">
    <text evidence="1 2">Belongs to the peptidase A24 family.</text>
</comment>
<evidence type="ECO:0000259" key="4">
    <source>
        <dbReference type="Pfam" id="PF01478"/>
    </source>
</evidence>
<dbReference type="PANTHER" id="PTHR30487">
    <property type="entry name" value="TYPE 4 PREPILIN-LIKE PROTEINS LEADER PEPTIDE-PROCESSING ENZYME"/>
    <property type="match status" value="1"/>
</dbReference>
<proteinExistence type="inferred from homology"/>
<evidence type="ECO:0000256" key="2">
    <source>
        <dbReference type="RuleBase" id="RU003793"/>
    </source>
</evidence>
<dbReference type="PANTHER" id="PTHR30487:SF0">
    <property type="entry name" value="PREPILIN LEADER PEPTIDASE_N-METHYLTRANSFERASE-RELATED"/>
    <property type="match status" value="1"/>
</dbReference>
<dbReference type="Proteomes" id="UP001564626">
    <property type="component" value="Unassembled WGS sequence"/>
</dbReference>
<reference evidence="5 6" key="1">
    <citation type="submission" date="2024-08" db="EMBL/GenBank/DDBJ databases">
        <title>Genome mining of Saccharopolyspora cebuensis PGLac3 from Nigerian medicinal plant.</title>
        <authorList>
            <person name="Ezeobiora C.E."/>
            <person name="Igbokwe N.H."/>
            <person name="Amin D.H."/>
            <person name="Mendie U.E."/>
        </authorList>
    </citation>
    <scope>NUCLEOTIDE SEQUENCE [LARGE SCALE GENOMIC DNA]</scope>
    <source>
        <strain evidence="5 6">PGLac3</strain>
    </source>
</reference>
<dbReference type="RefSeq" id="WP_345362225.1">
    <property type="nucleotide sequence ID" value="NZ_BAABII010000006.1"/>
</dbReference>
<gene>
    <name evidence="5" type="ORF">AB8O55_20020</name>
</gene>
<keyword evidence="3" id="KW-0472">Membrane</keyword>
<name>A0ABV4CKR7_9PSEU</name>
<comment type="caution">
    <text evidence="5">The sequence shown here is derived from an EMBL/GenBank/DDBJ whole genome shotgun (WGS) entry which is preliminary data.</text>
</comment>
<dbReference type="EC" id="3.4.23.43" evidence="5"/>
<evidence type="ECO:0000313" key="5">
    <source>
        <dbReference type="EMBL" id="MEY8041702.1"/>
    </source>
</evidence>
<dbReference type="GO" id="GO:0004190">
    <property type="term" value="F:aspartic-type endopeptidase activity"/>
    <property type="evidence" value="ECO:0007669"/>
    <property type="project" value="UniProtKB-EC"/>
</dbReference>
<accession>A0ABV4CKR7</accession>
<evidence type="ECO:0000256" key="1">
    <source>
        <dbReference type="ARBA" id="ARBA00005801"/>
    </source>
</evidence>
<organism evidence="5 6">
    <name type="scientific">Saccharopolyspora cebuensis</name>
    <dbReference type="NCBI Taxonomy" id="418759"/>
    <lineage>
        <taxon>Bacteria</taxon>
        <taxon>Bacillati</taxon>
        <taxon>Actinomycetota</taxon>
        <taxon>Actinomycetes</taxon>
        <taxon>Pseudonocardiales</taxon>
        <taxon>Pseudonocardiaceae</taxon>
        <taxon>Saccharopolyspora</taxon>
    </lineage>
</organism>
<feature type="transmembrane region" description="Helical" evidence="3">
    <location>
        <begin position="188"/>
        <end position="206"/>
    </location>
</feature>
<keyword evidence="5" id="KW-0378">Hydrolase</keyword>
<evidence type="ECO:0000313" key="6">
    <source>
        <dbReference type="Proteomes" id="UP001564626"/>
    </source>
</evidence>
<protein>
    <submittedName>
        <fullName evidence="5">Prepilin peptidase</fullName>
        <ecNumber evidence="5">3.4.23.43</ecNumber>
    </submittedName>
</protein>
<dbReference type="PRINTS" id="PR00864">
    <property type="entry name" value="PREPILNPTASE"/>
</dbReference>
<dbReference type="InterPro" id="IPR014032">
    <property type="entry name" value="Peptidase_A24A_bac"/>
</dbReference>
<feature type="transmembrane region" description="Helical" evidence="3">
    <location>
        <begin position="55"/>
        <end position="75"/>
    </location>
</feature>